<dbReference type="RefSeq" id="WP_347937884.1">
    <property type="nucleotide sequence ID" value="NZ_CP158160.1"/>
</dbReference>
<evidence type="ECO:0000313" key="4">
    <source>
        <dbReference type="Proteomes" id="UP001462502"/>
    </source>
</evidence>
<accession>A0ABV0ITQ8</accession>
<proteinExistence type="predicted"/>
<sequence>MVVLDHKRYKPGSIWDEQQKKNAEREKKHEKKLFSQGLGHLLTTKESDVRESRSEVVDDNGAIYRKTNTYLDVCTYNDDKRGLLTLIFGVLSYGVIPWGVFILFATYVMLSTGAQVSGDPIDFEAVLVAGLSYIFLAGVSYAFCRLLFKMWHLEAFTMRRLVVRFNRETRKVYFLRPRFLGGVKAYDWEAIDAILPKNTPNHEGVGGMLVLAVKTEENENPYRDFGVDGAFLGLPSRDYQHLLSFWEYIRRFMEDGPDAVPAPKRLRSKWPNPLRSMWTVSRLSLPGGFDLGRSFWWLRLALTPVFVIWGLGHYASLLLSYEARFPKAIREVSGESELRSWLELVAYNLVPLLYTAVGLWLYYAWRRGLDWRLPLQYWGG</sequence>
<reference evidence="3 4" key="1">
    <citation type="submission" date="2024-05" db="EMBL/GenBank/DDBJ databases">
        <authorList>
            <person name="De Oliveira J.P."/>
            <person name="Noriler S.A."/>
            <person name="De Oliveira A.G."/>
            <person name="Sipoli D.S."/>
        </authorList>
    </citation>
    <scope>NUCLEOTIDE SEQUENCE [LARGE SCALE GENOMIC DNA]</scope>
    <source>
        <strain evidence="3 4">LABIM192</strain>
    </source>
</reference>
<feature type="transmembrane region" description="Helical" evidence="1">
    <location>
        <begin position="300"/>
        <end position="321"/>
    </location>
</feature>
<comment type="caution">
    <text evidence="3">The sequence shown here is derived from an EMBL/GenBank/DDBJ whole genome shotgun (WGS) entry which is preliminary data.</text>
</comment>
<feature type="transmembrane region" description="Helical" evidence="1">
    <location>
        <begin position="341"/>
        <end position="363"/>
    </location>
</feature>
<gene>
    <name evidence="3" type="ORF">ABI908_11195</name>
</gene>
<keyword evidence="1" id="KW-0472">Membrane</keyword>
<dbReference type="Proteomes" id="UP001462502">
    <property type="component" value="Unassembled WGS sequence"/>
</dbReference>
<dbReference type="Pfam" id="PF20455">
    <property type="entry name" value="DUF6708"/>
    <property type="match status" value="1"/>
</dbReference>
<organism evidence="3 4">
    <name type="scientific">Chromobacterium phragmitis</name>
    <dbReference type="NCBI Taxonomy" id="2202141"/>
    <lineage>
        <taxon>Bacteria</taxon>
        <taxon>Pseudomonadati</taxon>
        <taxon>Pseudomonadota</taxon>
        <taxon>Betaproteobacteria</taxon>
        <taxon>Neisseriales</taxon>
        <taxon>Chromobacteriaceae</taxon>
        <taxon>Chromobacterium</taxon>
    </lineage>
</organism>
<evidence type="ECO:0000259" key="2">
    <source>
        <dbReference type="Pfam" id="PF20455"/>
    </source>
</evidence>
<keyword evidence="4" id="KW-1185">Reference proteome</keyword>
<keyword evidence="1" id="KW-1133">Transmembrane helix</keyword>
<protein>
    <submittedName>
        <fullName evidence="3">DUF6708 domain-containing protein</fullName>
    </submittedName>
</protein>
<evidence type="ECO:0000313" key="3">
    <source>
        <dbReference type="EMBL" id="MEO9384661.1"/>
    </source>
</evidence>
<dbReference type="InterPro" id="IPR046554">
    <property type="entry name" value="DUF6708"/>
</dbReference>
<dbReference type="EMBL" id="JBDXMI010000001">
    <property type="protein sequence ID" value="MEO9384661.1"/>
    <property type="molecule type" value="Genomic_DNA"/>
</dbReference>
<name>A0ABV0ITQ8_9NEIS</name>
<feature type="transmembrane region" description="Helical" evidence="1">
    <location>
        <begin position="125"/>
        <end position="148"/>
    </location>
</feature>
<feature type="domain" description="DUF6708" evidence="2">
    <location>
        <begin position="145"/>
        <end position="333"/>
    </location>
</feature>
<feature type="transmembrane region" description="Helical" evidence="1">
    <location>
        <begin position="83"/>
        <end position="105"/>
    </location>
</feature>
<evidence type="ECO:0000256" key="1">
    <source>
        <dbReference type="SAM" id="Phobius"/>
    </source>
</evidence>
<keyword evidence="1" id="KW-0812">Transmembrane</keyword>